<dbReference type="PANTHER" id="PTHR43741:SF2">
    <property type="entry name" value="FMN-DEPENDENT NADH:QUINONE OXIDOREDUCTASE"/>
    <property type="match status" value="1"/>
</dbReference>
<dbReference type="HAMAP" id="MF_01216">
    <property type="entry name" value="Azoreductase_type1"/>
    <property type="match status" value="1"/>
</dbReference>
<comment type="subunit">
    <text evidence="6">Homodimer.</text>
</comment>
<comment type="cofactor">
    <cofactor evidence="6">
        <name>FMN</name>
        <dbReference type="ChEBI" id="CHEBI:58210"/>
    </cofactor>
    <text evidence="6">Binds 1 FMN per subunit.</text>
</comment>
<dbReference type="RefSeq" id="WP_145181779.1">
    <property type="nucleotide sequence ID" value="NZ_CP036266.1"/>
</dbReference>
<keyword evidence="2 6" id="KW-0288">FMN</keyword>
<dbReference type="Gene3D" id="3.40.50.360">
    <property type="match status" value="1"/>
</dbReference>
<accession>A0A517PKD7</accession>
<evidence type="ECO:0000256" key="2">
    <source>
        <dbReference type="ARBA" id="ARBA00022643"/>
    </source>
</evidence>
<comment type="function">
    <text evidence="6">Quinone reductase that provides resistance to thiol-specific stress caused by electrophilic quinones.</text>
</comment>
<organism evidence="9 10">
    <name type="scientific">Gimesia chilikensis</name>
    <dbReference type="NCBI Taxonomy" id="2605989"/>
    <lineage>
        <taxon>Bacteria</taxon>
        <taxon>Pseudomonadati</taxon>
        <taxon>Planctomycetota</taxon>
        <taxon>Planctomycetia</taxon>
        <taxon>Planctomycetales</taxon>
        <taxon>Planctomycetaceae</taxon>
        <taxon>Gimesia</taxon>
    </lineage>
</organism>
<proteinExistence type="inferred from homology"/>
<keyword evidence="10" id="KW-1185">Reference proteome</keyword>
<gene>
    <name evidence="9" type="primary">azoR1</name>
    <name evidence="6" type="synonym">azoR</name>
    <name evidence="9" type="ORF">HG66A1_16100</name>
</gene>
<dbReference type="AlphaFoldDB" id="A0A517PKD7"/>
<feature type="domain" description="Flavodoxin-like fold" evidence="8">
    <location>
        <begin position="3"/>
        <end position="204"/>
    </location>
</feature>
<dbReference type="InterPro" id="IPR023048">
    <property type="entry name" value="NADH:quinone_OxRdtase_FMN_depd"/>
</dbReference>
<dbReference type="Proteomes" id="UP000320421">
    <property type="component" value="Chromosome"/>
</dbReference>
<feature type="compositionally biased region" description="Basic and acidic residues" evidence="7">
    <location>
        <begin position="215"/>
        <end position="229"/>
    </location>
</feature>
<keyword evidence="4 6" id="KW-0520">NAD</keyword>
<feature type="binding site" evidence="6">
    <location>
        <position position="10"/>
    </location>
    <ligand>
        <name>FMN</name>
        <dbReference type="ChEBI" id="CHEBI:58210"/>
    </ligand>
</feature>
<evidence type="ECO:0000256" key="4">
    <source>
        <dbReference type="ARBA" id="ARBA00023027"/>
    </source>
</evidence>
<evidence type="ECO:0000313" key="10">
    <source>
        <dbReference type="Proteomes" id="UP000320421"/>
    </source>
</evidence>
<dbReference type="SUPFAM" id="SSF52218">
    <property type="entry name" value="Flavoproteins"/>
    <property type="match status" value="1"/>
</dbReference>
<feature type="region of interest" description="Disordered" evidence="7">
    <location>
        <begin position="207"/>
        <end position="249"/>
    </location>
</feature>
<comment type="function">
    <text evidence="6">Also exhibits azoreductase activity. Catalyzes the reductive cleavage of the azo bond in aromatic azo compounds to the corresponding amines.</text>
</comment>
<evidence type="ECO:0000256" key="1">
    <source>
        <dbReference type="ARBA" id="ARBA00022630"/>
    </source>
</evidence>
<dbReference type="EC" id="1.7.1.17" evidence="6"/>
<comment type="similarity">
    <text evidence="6">Belongs to the azoreductase type 1 family.</text>
</comment>
<comment type="catalytic activity">
    <reaction evidence="5">
        <text>N,N-dimethyl-1,4-phenylenediamine + anthranilate + 2 NAD(+) = 2-(4-dimethylaminophenyl)diazenylbenzoate + 2 NADH + 2 H(+)</text>
        <dbReference type="Rhea" id="RHEA:55872"/>
        <dbReference type="ChEBI" id="CHEBI:15378"/>
        <dbReference type="ChEBI" id="CHEBI:15783"/>
        <dbReference type="ChEBI" id="CHEBI:16567"/>
        <dbReference type="ChEBI" id="CHEBI:57540"/>
        <dbReference type="ChEBI" id="CHEBI:57945"/>
        <dbReference type="ChEBI" id="CHEBI:71579"/>
        <dbReference type="EC" id="1.7.1.17"/>
    </reaction>
    <physiologicalReaction direction="right-to-left" evidence="5">
        <dbReference type="Rhea" id="RHEA:55874"/>
    </physiologicalReaction>
</comment>
<keyword evidence="1 6" id="KW-0285">Flavoprotein</keyword>
<dbReference type="GO" id="GO:0010181">
    <property type="term" value="F:FMN binding"/>
    <property type="evidence" value="ECO:0007669"/>
    <property type="project" value="UniProtKB-UniRule"/>
</dbReference>
<dbReference type="GO" id="GO:0016655">
    <property type="term" value="F:oxidoreductase activity, acting on NAD(P)H, quinone or similar compound as acceptor"/>
    <property type="evidence" value="ECO:0007669"/>
    <property type="project" value="InterPro"/>
</dbReference>
<keyword evidence="3 6" id="KW-0560">Oxidoreductase</keyword>
<reference evidence="9 10" key="1">
    <citation type="submission" date="2019-02" db="EMBL/GenBank/DDBJ databases">
        <title>Deep-cultivation of Planctomycetes and their phenomic and genomic characterization uncovers novel biology.</title>
        <authorList>
            <person name="Wiegand S."/>
            <person name="Jogler M."/>
            <person name="Boedeker C."/>
            <person name="Pinto D."/>
            <person name="Vollmers J."/>
            <person name="Rivas-Marin E."/>
            <person name="Kohn T."/>
            <person name="Peeters S.H."/>
            <person name="Heuer A."/>
            <person name="Rast P."/>
            <person name="Oberbeckmann S."/>
            <person name="Bunk B."/>
            <person name="Jeske O."/>
            <person name="Meyerdierks A."/>
            <person name="Storesund J.E."/>
            <person name="Kallscheuer N."/>
            <person name="Luecker S."/>
            <person name="Lage O.M."/>
            <person name="Pohl T."/>
            <person name="Merkel B.J."/>
            <person name="Hornburger P."/>
            <person name="Mueller R.-W."/>
            <person name="Bruemmer F."/>
            <person name="Labrenz M."/>
            <person name="Spormann A.M."/>
            <person name="Op den Camp H."/>
            <person name="Overmann J."/>
            <person name="Amann R."/>
            <person name="Jetten M.S.M."/>
            <person name="Mascher T."/>
            <person name="Medema M.H."/>
            <person name="Devos D.P."/>
            <person name="Kaster A.-K."/>
            <person name="Ovreas L."/>
            <person name="Rohde M."/>
            <person name="Galperin M.Y."/>
            <person name="Jogler C."/>
        </authorList>
    </citation>
    <scope>NUCLEOTIDE SEQUENCE [LARGE SCALE GENOMIC DNA]</scope>
    <source>
        <strain evidence="9 10">HG66A1</strain>
    </source>
</reference>
<dbReference type="InterPro" id="IPR050104">
    <property type="entry name" value="FMN-dep_NADH:Q_OxRdtase_AzoR1"/>
</dbReference>
<dbReference type="GO" id="GO:0009055">
    <property type="term" value="F:electron transfer activity"/>
    <property type="evidence" value="ECO:0007669"/>
    <property type="project" value="UniProtKB-UniRule"/>
</dbReference>
<dbReference type="OrthoDB" id="9805013at2"/>
<dbReference type="InterPro" id="IPR029039">
    <property type="entry name" value="Flavoprotein-like_sf"/>
</dbReference>
<evidence type="ECO:0000256" key="6">
    <source>
        <dbReference type="HAMAP-Rule" id="MF_01216"/>
    </source>
</evidence>
<comment type="caution">
    <text evidence="6">Lacks conserved residue(s) required for the propagation of feature annotation.</text>
</comment>
<dbReference type="GO" id="GO:0016652">
    <property type="term" value="F:oxidoreductase activity, acting on NAD(P)H as acceptor"/>
    <property type="evidence" value="ECO:0007669"/>
    <property type="project" value="UniProtKB-UniRule"/>
</dbReference>
<dbReference type="InterPro" id="IPR003680">
    <property type="entry name" value="Flavodoxin_fold"/>
</dbReference>
<comment type="catalytic activity">
    <reaction evidence="6">
        <text>2 a quinone + NADH + H(+) = 2 a 1,4-benzosemiquinone + NAD(+)</text>
        <dbReference type="Rhea" id="RHEA:65952"/>
        <dbReference type="ChEBI" id="CHEBI:15378"/>
        <dbReference type="ChEBI" id="CHEBI:57540"/>
        <dbReference type="ChEBI" id="CHEBI:57945"/>
        <dbReference type="ChEBI" id="CHEBI:132124"/>
        <dbReference type="ChEBI" id="CHEBI:134225"/>
    </reaction>
</comment>
<dbReference type="EC" id="1.6.5.-" evidence="6"/>
<evidence type="ECO:0000256" key="3">
    <source>
        <dbReference type="ARBA" id="ARBA00023002"/>
    </source>
</evidence>
<name>A0A517PKD7_9PLAN</name>
<evidence type="ECO:0000256" key="5">
    <source>
        <dbReference type="ARBA" id="ARBA00048542"/>
    </source>
</evidence>
<protein>
    <recommendedName>
        <fullName evidence="6">FMN dependent NADH:quinone oxidoreductase</fullName>
        <ecNumber evidence="6">1.6.5.-</ecNumber>
    </recommendedName>
    <alternativeName>
        <fullName evidence="6">Azo-dye reductase</fullName>
    </alternativeName>
    <alternativeName>
        <fullName evidence="6">FMN-dependent NADH-azo compound oxidoreductase</fullName>
    </alternativeName>
    <alternativeName>
        <fullName evidence="6">FMN-dependent NADH-azoreductase</fullName>
        <ecNumber evidence="6">1.7.1.17</ecNumber>
    </alternativeName>
</protein>
<evidence type="ECO:0000313" key="9">
    <source>
        <dbReference type="EMBL" id="QDT19842.1"/>
    </source>
</evidence>
<dbReference type="EMBL" id="CP036266">
    <property type="protein sequence ID" value="QDT19842.1"/>
    <property type="molecule type" value="Genomic_DNA"/>
</dbReference>
<sequence length="249" mass="27662">MPHLLHIDSSPRSDRSHTRGLTADFVQRWQVKHPNSTVTYRDIGQSPLPHVTEEWIAAAFTPPNERSQAMQDALRLSNELIDELLLADVIVAGIPFYNFGMPSGFKAYIDQIVRIGRTFLFNPDNTESPYTPLVHGKRMIAVISRGDGGYGPGGRNEKNNHLDPHLRTVFRFIGVNDLEIVAAENDEHGGAALVDSLDSARKELQRLATDIQPQRGDDSPDVKNRESTSRRTTSGVGNKVVSGCTRRNI</sequence>
<dbReference type="Pfam" id="PF02525">
    <property type="entry name" value="Flavodoxin_2"/>
    <property type="match status" value="1"/>
</dbReference>
<dbReference type="PANTHER" id="PTHR43741">
    <property type="entry name" value="FMN-DEPENDENT NADH-AZOREDUCTASE 1"/>
    <property type="match status" value="1"/>
</dbReference>
<evidence type="ECO:0000256" key="7">
    <source>
        <dbReference type="SAM" id="MobiDB-lite"/>
    </source>
</evidence>
<evidence type="ECO:0000259" key="8">
    <source>
        <dbReference type="Pfam" id="PF02525"/>
    </source>
</evidence>